<organism evidence="2 3">
    <name type="scientific">Pseudoxanthomonas taiwanensis J19</name>
    <dbReference type="NCBI Taxonomy" id="935569"/>
    <lineage>
        <taxon>Bacteria</taxon>
        <taxon>Pseudomonadati</taxon>
        <taxon>Pseudomonadota</taxon>
        <taxon>Gammaproteobacteria</taxon>
        <taxon>Lysobacterales</taxon>
        <taxon>Lysobacteraceae</taxon>
        <taxon>Pseudoxanthomonas</taxon>
    </lineage>
</organism>
<keyword evidence="1" id="KW-0472">Membrane</keyword>
<dbReference type="AlphaFoldDB" id="A0A562E234"/>
<sequence length="219" mass="22625">MNEHTPSRATDSWHEAFAALPLEAPPADAWPKLAPHLAPPRRHPRRALPWAIAACTAALAALPALLLVRHAGPTQEFATPAATTRIPARAAQAGAVGVHADARPDPAAAGGASAAGSPPAHVALDQLQAESARLEALLAELSVDGPVDGAQLALVLALQAQVGEVDAALAAPALAADARAELWQHRVALLRELAAVASDQRWDALFADASSRYALVQVY</sequence>
<protein>
    <submittedName>
        <fullName evidence="2">Uncharacterized protein</fullName>
    </submittedName>
</protein>
<dbReference type="RefSeq" id="WP_147208236.1">
    <property type="nucleotide sequence ID" value="NZ_VLJS01000042.1"/>
</dbReference>
<dbReference type="Proteomes" id="UP000321583">
    <property type="component" value="Unassembled WGS sequence"/>
</dbReference>
<feature type="transmembrane region" description="Helical" evidence="1">
    <location>
        <begin position="47"/>
        <end position="68"/>
    </location>
</feature>
<name>A0A562E234_9GAMM</name>
<keyword evidence="3" id="KW-1185">Reference proteome</keyword>
<proteinExistence type="predicted"/>
<reference evidence="2 3" key="1">
    <citation type="submission" date="2019-07" db="EMBL/GenBank/DDBJ databases">
        <title>Genome sequencing of lignin-degrading bacterial isolates.</title>
        <authorList>
            <person name="Gladden J."/>
        </authorList>
    </citation>
    <scope>NUCLEOTIDE SEQUENCE [LARGE SCALE GENOMIC DNA]</scope>
    <source>
        <strain evidence="2 3">J19</strain>
    </source>
</reference>
<accession>A0A562E234</accession>
<dbReference type="EMBL" id="VLJS01000042">
    <property type="protein sequence ID" value="TWH15900.1"/>
    <property type="molecule type" value="Genomic_DNA"/>
</dbReference>
<comment type="caution">
    <text evidence="2">The sequence shown here is derived from an EMBL/GenBank/DDBJ whole genome shotgun (WGS) entry which is preliminary data.</text>
</comment>
<keyword evidence="1" id="KW-1133">Transmembrane helix</keyword>
<evidence type="ECO:0000256" key="1">
    <source>
        <dbReference type="SAM" id="Phobius"/>
    </source>
</evidence>
<evidence type="ECO:0000313" key="2">
    <source>
        <dbReference type="EMBL" id="TWH15900.1"/>
    </source>
</evidence>
<evidence type="ECO:0000313" key="3">
    <source>
        <dbReference type="Proteomes" id="UP000321583"/>
    </source>
</evidence>
<keyword evidence="1" id="KW-0812">Transmembrane</keyword>
<gene>
    <name evidence="2" type="ORF">L613_001500000170</name>
</gene>